<dbReference type="Proteomes" id="UP000612808">
    <property type="component" value="Unassembled WGS sequence"/>
</dbReference>
<comment type="similarity">
    <text evidence="1">Belongs to the peptidase S33 family.</text>
</comment>
<dbReference type="InterPro" id="IPR000073">
    <property type="entry name" value="AB_hydrolase_1"/>
</dbReference>
<dbReference type="Gene3D" id="3.40.50.1820">
    <property type="entry name" value="alpha/beta hydrolase"/>
    <property type="match status" value="1"/>
</dbReference>
<name>A0A8J3NE03_9ACTN</name>
<evidence type="ECO:0000256" key="1">
    <source>
        <dbReference type="ARBA" id="ARBA00010088"/>
    </source>
</evidence>
<dbReference type="AlphaFoldDB" id="A0A8J3NE03"/>
<dbReference type="GO" id="GO:0006508">
    <property type="term" value="P:proteolysis"/>
    <property type="evidence" value="ECO:0007669"/>
    <property type="project" value="InterPro"/>
</dbReference>
<keyword evidence="2 4" id="KW-0378">Hydrolase</keyword>
<accession>A0A8J3NE03</accession>
<dbReference type="EMBL" id="BOMB01000016">
    <property type="protein sequence ID" value="GID12044.1"/>
    <property type="molecule type" value="Genomic_DNA"/>
</dbReference>
<evidence type="ECO:0000259" key="3">
    <source>
        <dbReference type="Pfam" id="PF00561"/>
    </source>
</evidence>
<evidence type="ECO:0000313" key="5">
    <source>
        <dbReference type="Proteomes" id="UP000612808"/>
    </source>
</evidence>
<comment type="caution">
    <text evidence="4">The sequence shown here is derived from an EMBL/GenBank/DDBJ whole genome shotgun (WGS) entry which is preliminary data.</text>
</comment>
<dbReference type="RefSeq" id="WP_203658035.1">
    <property type="nucleotide sequence ID" value="NZ_BAAAZM010000009.1"/>
</dbReference>
<protein>
    <submittedName>
        <fullName evidence="4">Alpha/beta hydrolase</fullName>
    </submittedName>
</protein>
<dbReference type="SUPFAM" id="SSF53474">
    <property type="entry name" value="alpha/beta-Hydrolases"/>
    <property type="match status" value="1"/>
</dbReference>
<organism evidence="4 5">
    <name type="scientific">Actinocatenispora rupis</name>
    <dbReference type="NCBI Taxonomy" id="519421"/>
    <lineage>
        <taxon>Bacteria</taxon>
        <taxon>Bacillati</taxon>
        <taxon>Actinomycetota</taxon>
        <taxon>Actinomycetes</taxon>
        <taxon>Micromonosporales</taxon>
        <taxon>Micromonosporaceae</taxon>
        <taxon>Actinocatenispora</taxon>
    </lineage>
</organism>
<dbReference type="PANTHER" id="PTHR43248:SF2">
    <property type="entry name" value="PROLYL AMINOPEPTIDASE"/>
    <property type="match status" value="1"/>
</dbReference>
<keyword evidence="5" id="KW-1185">Reference proteome</keyword>
<reference evidence="4" key="1">
    <citation type="submission" date="2021-01" db="EMBL/GenBank/DDBJ databases">
        <title>Whole genome shotgun sequence of Actinocatenispora rupis NBRC 107355.</title>
        <authorList>
            <person name="Komaki H."/>
            <person name="Tamura T."/>
        </authorList>
    </citation>
    <scope>NUCLEOTIDE SEQUENCE</scope>
    <source>
        <strain evidence="4">NBRC 107355</strain>
    </source>
</reference>
<dbReference type="GO" id="GO:0004177">
    <property type="term" value="F:aminopeptidase activity"/>
    <property type="evidence" value="ECO:0007669"/>
    <property type="project" value="UniProtKB-EC"/>
</dbReference>
<dbReference type="InterPro" id="IPR051601">
    <property type="entry name" value="Serine_prot/Carboxylest_S33"/>
</dbReference>
<feature type="domain" description="AB hydrolase-1" evidence="3">
    <location>
        <begin position="51"/>
        <end position="230"/>
    </location>
</feature>
<dbReference type="InterPro" id="IPR002410">
    <property type="entry name" value="Peptidase_S33"/>
</dbReference>
<evidence type="ECO:0000256" key="2">
    <source>
        <dbReference type="ARBA" id="ARBA00022801"/>
    </source>
</evidence>
<dbReference type="InterPro" id="IPR029058">
    <property type="entry name" value="AB_hydrolase_fold"/>
</dbReference>
<sequence>MITGTYRQHGMVFTDHVVEVPLDHARPDGPTIEVFAREVVAADKRTRDLPCLLYLQGGPGGKAIRPATRSGFVGRALDEYRVVLLDQRGTGRSTPANRQTLPADATAQAEYLAHFRADAIVADAEAVRAEIAGGAPWDTLGQSYGGFITLTYLSQAPEGVRRAFVTGGLPSLTATAADVYRVTFDAMVEKSAAYFARHPGDRALCARIVEHLHRHDVRMPTGERLSPRRFQGVGVGLGQRSGFDTLHWLLEEAFVGGQLSDTFVAGVHDTVSLATRPLYAVFQELIYNQGGASGWAAEAEYARRPEFAVDAADFVFTGETYHPFHFAEDPALVPLAGATDLLAARTDWPALYDRERLSRNEVPVYAAVYHDDMYVPREYSLETARAVANVRPWVTNEYEHDGLRESTAVLDRLLALAKEDA</sequence>
<dbReference type="PANTHER" id="PTHR43248">
    <property type="entry name" value="2-SUCCINYL-6-HYDROXY-2,4-CYCLOHEXADIENE-1-CARBOXYLATE SYNTHASE"/>
    <property type="match status" value="1"/>
</dbReference>
<dbReference type="Pfam" id="PF00561">
    <property type="entry name" value="Abhydrolase_1"/>
    <property type="match status" value="1"/>
</dbReference>
<dbReference type="PRINTS" id="PR00793">
    <property type="entry name" value="PROAMNOPTASE"/>
</dbReference>
<gene>
    <name evidence="4" type="ORF">Aru02nite_29330</name>
</gene>
<proteinExistence type="inferred from homology"/>
<evidence type="ECO:0000313" key="4">
    <source>
        <dbReference type="EMBL" id="GID12044.1"/>
    </source>
</evidence>